<keyword evidence="2" id="KW-1185">Reference proteome</keyword>
<evidence type="ECO:0000313" key="2">
    <source>
        <dbReference type="Proteomes" id="UP000824540"/>
    </source>
</evidence>
<dbReference type="EMBL" id="JAFBMS010000003">
    <property type="protein sequence ID" value="KAG9353895.1"/>
    <property type="molecule type" value="Genomic_DNA"/>
</dbReference>
<name>A0A8T2PRB1_9TELE</name>
<dbReference type="OrthoDB" id="10072329at2759"/>
<accession>A0A8T2PRB1</accession>
<gene>
    <name evidence="1" type="ORF">JZ751_012019</name>
</gene>
<dbReference type="Proteomes" id="UP000824540">
    <property type="component" value="Unassembled WGS sequence"/>
</dbReference>
<dbReference type="AlphaFoldDB" id="A0A8T2PRB1"/>
<proteinExistence type="predicted"/>
<comment type="caution">
    <text evidence="1">The sequence shown here is derived from an EMBL/GenBank/DDBJ whole genome shotgun (WGS) entry which is preliminary data.</text>
</comment>
<evidence type="ECO:0000313" key="1">
    <source>
        <dbReference type="EMBL" id="KAG9353895.1"/>
    </source>
</evidence>
<organism evidence="1 2">
    <name type="scientific">Albula glossodonta</name>
    <name type="common">roundjaw bonefish</name>
    <dbReference type="NCBI Taxonomy" id="121402"/>
    <lineage>
        <taxon>Eukaryota</taxon>
        <taxon>Metazoa</taxon>
        <taxon>Chordata</taxon>
        <taxon>Craniata</taxon>
        <taxon>Vertebrata</taxon>
        <taxon>Euteleostomi</taxon>
        <taxon>Actinopterygii</taxon>
        <taxon>Neopterygii</taxon>
        <taxon>Teleostei</taxon>
        <taxon>Albuliformes</taxon>
        <taxon>Albulidae</taxon>
        <taxon>Albula</taxon>
    </lineage>
</organism>
<reference evidence="1" key="1">
    <citation type="thesis" date="2021" institute="BYU ScholarsArchive" country="Provo, UT, USA">
        <title>Applications of and Algorithms for Genome Assembly and Genomic Analyses with an Emphasis on Marine Teleosts.</title>
        <authorList>
            <person name="Pickett B.D."/>
        </authorList>
    </citation>
    <scope>NUCLEOTIDE SEQUENCE</scope>
    <source>
        <strain evidence="1">HI-2016</strain>
    </source>
</reference>
<sequence length="88" mass="9709">MTCDPVNRKNKWIDVVQDISPWCWTTYSEEGKEVHVLNLVIDPNTNHQKPKARPQLPAAGLLFSLSMFSVDMGASLALSSPCVSPALI</sequence>
<protein>
    <submittedName>
        <fullName evidence="1">Uncharacterized protein</fullName>
    </submittedName>
</protein>